<sequence>MKISHQLCDNHESITSAIAKLSNANILFIDCEGKDLGSQGGTLSTLGLGIYNSPDGYYNSREGELTIYIVDVLAFQRPCSGSLDNKHANAQPDLLRSIFDLLASSVVLKIGFDLRMDASELLHGYGVRLTCVLDLQVADVVSRTEEDEVRSLQRLMGRFLPAQEILGNRELYKKVVKLNGLDGALMDQGIKTIPKKRVDHSRWMLRPLSERYVSYAAEDICLIYSLYTAIRDNGKVSLMDAVARSEGYIQYHASCRPSKDDIYQRHGLMPLDEHGDLDTKRTRLCAGCKRRLSSSQFPSLKSGVGIAYCFVCYAVNRRGKLREKRK</sequence>
<protein>
    <recommendedName>
        <fullName evidence="1">3'-5' exonuclease domain-containing protein</fullName>
    </recommendedName>
</protein>
<dbReference type="GO" id="GO:0006139">
    <property type="term" value="P:nucleobase-containing compound metabolic process"/>
    <property type="evidence" value="ECO:0007669"/>
    <property type="project" value="InterPro"/>
</dbReference>
<dbReference type="InterPro" id="IPR012337">
    <property type="entry name" value="RNaseH-like_sf"/>
</dbReference>
<keyword evidence="3" id="KW-1185">Reference proteome</keyword>
<organism evidence="2 3">
    <name type="scientific">Serendipita indica (strain DSM 11827)</name>
    <name type="common">Root endophyte fungus</name>
    <name type="synonym">Piriformospora indica</name>
    <dbReference type="NCBI Taxonomy" id="1109443"/>
    <lineage>
        <taxon>Eukaryota</taxon>
        <taxon>Fungi</taxon>
        <taxon>Dikarya</taxon>
        <taxon>Basidiomycota</taxon>
        <taxon>Agaricomycotina</taxon>
        <taxon>Agaricomycetes</taxon>
        <taxon>Sebacinales</taxon>
        <taxon>Serendipitaceae</taxon>
        <taxon>Serendipita</taxon>
    </lineage>
</organism>
<dbReference type="AlphaFoldDB" id="G4TW88"/>
<dbReference type="InterPro" id="IPR036397">
    <property type="entry name" value="RNaseH_sf"/>
</dbReference>
<dbReference type="PANTHER" id="PTHR43040">
    <property type="entry name" value="RIBONUCLEASE D"/>
    <property type="match status" value="1"/>
</dbReference>
<name>G4TW88_SERID</name>
<dbReference type="InParanoid" id="G4TW88"/>
<accession>G4TW88</accession>
<dbReference type="eggNOG" id="ENOG502SV6M">
    <property type="taxonomic scope" value="Eukaryota"/>
</dbReference>
<dbReference type="HOGENOM" id="CLU_072637_1_0_1"/>
<evidence type="ECO:0000313" key="3">
    <source>
        <dbReference type="Proteomes" id="UP000007148"/>
    </source>
</evidence>
<dbReference type="Pfam" id="PF01612">
    <property type="entry name" value="DNA_pol_A_exo1"/>
    <property type="match status" value="1"/>
</dbReference>
<dbReference type="OMA" id="DYSALWH"/>
<dbReference type="GO" id="GO:0008408">
    <property type="term" value="F:3'-5' exonuclease activity"/>
    <property type="evidence" value="ECO:0007669"/>
    <property type="project" value="InterPro"/>
</dbReference>
<evidence type="ECO:0000313" key="2">
    <source>
        <dbReference type="EMBL" id="CCA75581.1"/>
    </source>
</evidence>
<dbReference type="InterPro" id="IPR002562">
    <property type="entry name" value="3'-5'_exonuclease_dom"/>
</dbReference>
<dbReference type="GO" id="GO:0003676">
    <property type="term" value="F:nucleic acid binding"/>
    <property type="evidence" value="ECO:0007669"/>
    <property type="project" value="InterPro"/>
</dbReference>
<evidence type="ECO:0000259" key="1">
    <source>
        <dbReference type="Pfam" id="PF01612"/>
    </source>
</evidence>
<dbReference type="Proteomes" id="UP000007148">
    <property type="component" value="Unassembled WGS sequence"/>
</dbReference>
<dbReference type="EMBL" id="CAFZ01000476">
    <property type="protein sequence ID" value="CCA75581.1"/>
    <property type="molecule type" value="Genomic_DNA"/>
</dbReference>
<gene>
    <name evidence="2" type="ORF">PIIN_09571</name>
</gene>
<dbReference type="OrthoDB" id="26838at2759"/>
<comment type="caution">
    <text evidence="2">The sequence shown here is derived from an EMBL/GenBank/DDBJ whole genome shotgun (WGS) entry which is preliminary data.</text>
</comment>
<feature type="domain" description="3'-5' exonuclease" evidence="1">
    <location>
        <begin position="13"/>
        <end position="232"/>
    </location>
</feature>
<dbReference type="PANTHER" id="PTHR43040:SF1">
    <property type="entry name" value="RIBONUCLEASE D"/>
    <property type="match status" value="1"/>
</dbReference>
<proteinExistence type="predicted"/>
<dbReference type="SUPFAM" id="SSF53098">
    <property type="entry name" value="Ribonuclease H-like"/>
    <property type="match status" value="1"/>
</dbReference>
<dbReference type="STRING" id="1109443.G4TW88"/>
<reference evidence="2 3" key="1">
    <citation type="journal article" date="2011" name="PLoS Pathog.">
        <title>Endophytic Life Strategies Decoded by Genome and Transcriptome Analyses of the Mutualistic Root Symbiont Piriformospora indica.</title>
        <authorList>
            <person name="Zuccaro A."/>
            <person name="Lahrmann U."/>
            <person name="Guldener U."/>
            <person name="Langen G."/>
            <person name="Pfiffi S."/>
            <person name="Biedenkopf D."/>
            <person name="Wong P."/>
            <person name="Samans B."/>
            <person name="Grimm C."/>
            <person name="Basiewicz M."/>
            <person name="Murat C."/>
            <person name="Martin F."/>
            <person name="Kogel K.H."/>
        </authorList>
    </citation>
    <scope>NUCLEOTIDE SEQUENCE [LARGE SCALE GENOMIC DNA]</scope>
    <source>
        <strain evidence="2 3">DSM 11827</strain>
    </source>
</reference>
<dbReference type="Gene3D" id="3.30.420.10">
    <property type="entry name" value="Ribonuclease H-like superfamily/Ribonuclease H"/>
    <property type="match status" value="1"/>
</dbReference>